<evidence type="ECO:0000256" key="2">
    <source>
        <dbReference type="ARBA" id="ARBA00010219"/>
    </source>
</evidence>
<feature type="site" description="Could be important to modulate the pK values of the two catalytic cysteine residues" evidence="8">
    <location>
        <position position="219"/>
    </location>
</feature>
<feature type="binding site" evidence="8">
    <location>
        <position position="165"/>
    </location>
    <ligand>
        <name>substrate</name>
    </ligand>
</feature>
<reference evidence="10 11" key="1">
    <citation type="submission" date="2015-01" db="EMBL/GenBank/DDBJ databases">
        <title>Draft genome sequences of the supercritical CO2 tolerant bacteria Bacillus subterraneus MITOT1 and Bacillus cereus MIT0214.</title>
        <authorList>
            <person name="Peet K.C."/>
            <person name="Thompson J.R."/>
        </authorList>
    </citation>
    <scope>NUCLEOTIDE SEQUENCE [LARGE SCALE GENOMIC DNA]</scope>
    <source>
        <strain evidence="10 11">MITOT1</strain>
    </source>
</reference>
<feature type="binding site" evidence="8">
    <location>
        <begin position="219"/>
        <end position="220"/>
    </location>
    <ligand>
        <name>substrate</name>
    </ligand>
</feature>
<dbReference type="Proteomes" id="UP000032512">
    <property type="component" value="Unassembled WGS sequence"/>
</dbReference>
<dbReference type="OrthoDB" id="9805408at2"/>
<evidence type="ECO:0000256" key="3">
    <source>
        <dbReference type="ARBA" id="ARBA00013080"/>
    </source>
</evidence>
<dbReference type="AlphaFoldDB" id="A0A0D6Z594"/>
<dbReference type="Gene3D" id="3.10.310.10">
    <property type="entry name" value="Diaminopimelate Epimerase, Chain A, domain 1"/>
    <property type="match status" value="2"/>
</dbReference>
<comment type="similarity">
    <text evidence="2 8">Belongs to the diaminopimelate epimerase family.</text>
</comment>
<dbReference type="RefSeq" id="WP_044395784.1">
    <property type="nucleotide sequence ID" value="NZ_JXIQ01000150.1"/>
</dbReference>
<dbReference type="Pfam" id="PF01678">
    <property type="entry name" value="DAP_epimerase"/>
    <property type="match status" value="2"/>
</dbReference>
<name>A0A0D6Z594_9BACI</name>
<comment type="caution">
    <text evidence="8">Lacks conserved residue(s) required for the propagation of feature annotation.</text>
</comment>
<dbReference type="PROSITE" id="PS01326">
    <property type="entry name" value="DAP_EPIMERASE"/>
    <property type="match status" value="1"/>
</dbReference>
<feature type="site" description="Could be important to modulate the pK values of the two catalytic cysteine residues" evidence="8">
    <location>
        <position position="167"/>
    </location>
</feature>
<feature type="active site" evidence="9">
    <location>
        <position position="77"/>
    </location>
</feature>
<comment type="function">
    <text evidence="8">Catalyzes the stereoinversion of LL-2,6-diaminopimelate (L,L-DAP) to meso-diaminopimelate (meso-DAP), a precursor of L-lysine and an essential component of the bacterial peptidoglycan.</text>
</comment>
<evidence type="ECO:0000256" key="4">
    <source>
        <dbReference type="ARBA" id="ARBA00022605"/>
    </source>
</evidence>
<comment type="caution">
    <text evidence="10">The sequence shown here is derived from an EMBL/GenBank/DDBJ whole genome shotgun (WGS) entry which is preliminary data.</text>
</comment>
<keyword evidence="4 8" id="KW-0028">Amino-acid biosynthesis</keyword>
<dbReference type="HAMAP" id="MF_00197">
    <property type="entry name" value="DAP_epimerase"/>
    <property type="match status" value="1"/>
</dbReference>
<keyword evidence="8" id="KW-0963">Cytoplasm</keyword>
<comment type="catalytic activity">
    <reaction evidence="7 8">
        <text>(2S,6S)-2,6-diaminopimelate = meso-2,6-diaminopimelate</text>
        <dbReference type="Rhea" id="RHEA:15393"/>
        <dbReference type="ChEBI" id="CHEBI:57609"/>
        <dbReference type="ChEBI" id="CHEBI:57791"/>
        <dbReference type="EC" id="5.1.1.7"/>
    </reaction>
</comment>
<evidence type="ECO:0000256" key="5">
    <source>
        <dbReference type="ARBA" id="ARBA00023154"/>
    </source>
</evidence>
<evidence type="ECO:0000313" key="10">
    <source>
        <dbReference type="EMBL" id="KIY20909.1"/>
    </source>
</evidence>
<dbReference type="NCBIfam" id="TIGR00652">
    <property type="entry name" value="DapF"/>
    <property type="match status" value="1"/>
</dbReference>
<dbReference type="PANTHER" id="PTHR31689:SF0">
    <property type="entry name" value="DIAMINOPIMELATE EPIMERASE"/>
    <property type="match status" value="1"/>
</dbReference>
<evidence type="ECO:0000256" key="6">
    <source>
        <dbReference type="ARBA" id="ARBA00023235"/>
    </source>
</evidence>
<proteinExistence type="inferred from homology"/>
<dbReference type="GO" id="GO:0005829">
    <property type="term" value="C:cytosol"/>
    <property type="evidence" value="ECO:0007669"/>
    <property type="project" value="TreeGrafter"/>
</dbReference>
<dbReference type="UniPathway" id="UPA00034">
    <property type="reaction ID" value="UER00025"/>
</dbReference>
<sequence>MLIDLIKCHGSNNDFLLIDESDRNYQLDDFKRRDLALALCDRENSLGADGILFIRPSKVAEAQYRIFNSDGTEASMCGNGLRCAGRYVCEKLGVEEAVIETLKANLKVRKHEEIFSGIPTYQVEISPVTFHLKDLPLNLEQDTLLQEKIPGLSDELTFTALAVPNPHLTTIVSKEQLDSNLQTELSVKVNQPNDLFPDGVNVSFIRLLEKGSIFVRTYERGVGYTNACGTAMSASTLVTCLMNENEWEQPIDVYNNGGMVRCAVHKKGDTFTIDLIGNATFVYSAKMDVDFTVDGILTEIFEQENFHEDAQYEKLQEHAKKYLSRF</sequence>
<gene>
    <name evidence="8" type="primary">dapF</name>
    <name evidence="10" type="ORF">UB32_16605</name>
</gene>
<dbReference type="InterPro" id="IPR001653">
    <property type="entry name" value="DAP_epimerase_DapF"/>
</dbReference>
<feature type="active site" description="Proton donor" evidence="8">
    <location>
        <position position="77"/>
    </location>
</feature>
<evidence type="ECO:0000256" key="7">
    <source>
        <dbReference type="ARBA" id="ARBA00051712"/>
    </source>
</evidence>
<evidence type="ECO:0000256" key="8">
    <source>
        <dbReference type="HAMAP-Rule" id="MF_00197"/>
    </source>
</evidence>
<feature type="binding site" evidence="8">
    <location>
        <position position="13"/>
    </location>
    <ligand>
        <name>substrate</name>
    </ligand>
</feature>
<comment type="pathway">
    <text evidence="1 8">Amino-acid biosynthesis; L-lysine biosynthesis via DAP pathway; DL-2,6-diaminopimelate from LL-2,6-diaminopimelate: step 1/1.</text>
</comment>
<comment type="subcellular location">
    <subcellularLocation>
        <location evidence="8">Cytoplasm</location>
    </subcellularLocation>
</comment>
<dbReference type="PANTHER" id="PTHR31689">
    <property type="entry name" value="DIAMINOPIMELATE EPIMERASE, CHLOROPLASTIC"/>
    <property type="match status" value="1"/>
</dbReference>
<keyword evidence="5 8" id="KW-0457">Lysine biosynthesis</keyword>
<evidence type="ECO:0000313" key="11">
    <source>
        <dbReference type="Proteomes" id="UP000032512"/>
    </source>
</evidence>
<protein>
    <recommendedName>
        <fullName evidence="3 8">Diaminopimelate epimerase</fullName>
        <shortName evidence="8">DAP epimerase</shortName>
        <ecNumber evidence="3 8">5.1.1.7</ecNumber>
    </recommendedName>
    <alternativeName>
        <fullName evidence="8">PLP-independent amino acid racemase</fullName>
    </alternativeName>
</protein>
<dbReference type="PATRIC" id="fig|285983.3.peg.2505"/>
<feature type="binding site" evidence="8">
    <location>
        <position position="68"/>
    </location>
    <ligand>
        <name>substrate</name>
    </ligand>
</feature>
<feature type="binding site" evidence="8">
    <location>
        <position position="201"/>
    </location>
    <ligand>
        <name>substrate</name>
    </ligand>
</feature>
<dbReference type="GO" id="GO:0009089">
    <property type="term" value="P:lysine biosynthetic process via diaminopimelate"/>
    <property type="evidence" value="ECO:0007669"/>
    <property type="project" value="UniProtKB-UniRule"/>
</dbReference>
<feature type="active site" description="Proton acceptor" evidence="8">
    <location>
        <position position="228"/>
    </location>
</feature>
<dbReference type="EMBL" id="JXIQ01000150">
    <property type="protein sequence ID" value="KIY20909.1"/>
    <property type="molecule type" value="Genomic_DNA"/>
</dbReference>
<keyword evidence="6 8" id="KW-0413">Isomerase</keyword>
<feature type="binding site" evidence="8">
    <location>
        <begin position="78"/>
        <end position="79"/>
    </location>
    <ligand>
        <name>substrate</name>
    </ligand>
</feature>
<dbReference type="EC" id="5.1.1.7" evidence="3 8"/>
<accession>A0A0D6Z594</accession>
<organism evidence="10 11">
    <name type="scientific">Mesobacillus subterraneus</name>
    <dbReference type="NCBI Taxonomy" id="285983"/>
    <lineage>
        <taxon>Bacteria</taxon>
        <taxon>Bacillati</taxon>
        <taxon>Bacillota</taxon>
        <taxon>Bacilli</taxon>
        <taxon>Bacillales</taxon>
        <taxon>Bacillaceae</taxon>
        <taxon>Mesobacillus</taxon>
    </lineage>
</organism>
<dbReference type="SUPFAM" id="SSF54506">
    <property type="entry name" value="Diaminopimelate epimerase-like"/>
    <property type="match status" value="2"/>
</dbReference>
<dbReference type="InterPro" id="IPR018510">
    <property type="entry name" value="DAP_epimerase_AS"/>
</dbReference>
<comment type="subunit">
    <text evidence="8">Homodimer.</text>
</comment>
<keyword evidence="11" id="KW-1185">Reference proteome</keyword>
<feature type="binding site" evidence="8">
    <location>
        <begin position="229"/>
        <end position="230"/>
    </location>
    <ligand>
        <name>substrate</name>
    </ligand>
</feature>
<evidence type="ECO:0000256" key="1">
    <source>
        <dbReference type="ARBA" id="ARBA00005196"/>
    </source>
</evidence>
<evidence type="ECO:0000256" key="9">
    <source>
        <dbReference type="PROSITE-ProRule" id="PRU10125"/>
    </source>
</evidence>
<dbReference type="GO" id="GO:0008837">
    <property type="term" value="F:diaminopimelate epimerase activity"/>
    <property type="evidence" value="ECO:0007669"/>
    <property type="project" value="UniProtKB-UniRule"/>
</dbReference>